<dbReference type="RefSeq" id="WP_134484605.1">
    <property type="nucleotide sequence ID" value="NZ_LR216287.1"/>
</dbReference>
<dbReference type="AlphaFoldDB" id="A0A484IE77"/>
<dbReference type="Gene3D" id="3.30.450.20">
    <property type="entry name" value="PAS domain"/>
    <property type="match status" value="2"/>
</dbReference>
<organism evidence="1 2">
    <name type="scientific">Candidatus Nitrosocosmicus franklandianus</name>
    <dbReference type="NCBI Taxonomy" id="1798806"/>
    <lineage>
        <taxon>Archaea</taxon>
        <taxon>Nitrososphaerota</taxon>
        <taxon>Nitrososphaeria</taxon>
        <taxon>Nitrososphaerales</taxon>
        <taxon>Nitrososphaeraceae</taxon>
        <taxon>Candidatus Nitrosocosmicus</taxon>
    </lineage>
</organism>
<dbReference type="KEGG" id="nfn:NFRAN_2057"/>
<reference evidence="1 2" key="1">
    <citation type="submission" date="2019-02" db="EMBL/GenBank/DDBJ databases">
        <authorList>
            <person name="Lehtovirta-Morley E L."/>
        </authorList>
    </citation>
    <scope>NUCLEOTIDE SEQUENCE [LARGE SCALE GENOMIC DNA]</scope>
    <source>
        <strain evidence="1">NFRAN1</strain>
    </source>
</reference>
<protein>
    <submittedName>
        <fullName evidence="1">Sensor protein</fullName>
    </submittedName>
</protein>
<gene>
    <name evidence="1" type="ORF">NFRAN_2057</name>
</gene>
<dbReference type="EMBL" id="LR216287">
    <property type="protein sequence ID" value="VFJ14379.1"/>
    <property type="molecule type" value="Genomic_DNA"/>
</dbReference>
<evidence type="ECO:0000313" key="2">
    <source>
        <dbReference type="Proteomes" id="UP000294299"/>
    </source>
</evidence>
<dbReference type="Proteomes" id="UP000294299">
    <property type="component" value="Chromosome NFRAN"/>
</dbReference>
<keyword evidence="2" id="KW-1185">Reference proteome</keyword>
<dbReference type="CDD" id="cd18773">
    <property type="entry name" value="PDC1_HK_sensor"/>
    <property type="match status" value="1"/>
</dbReference>
<evidence type="ECO:0000313" key="1">
    <source>
        <dbReference type="EMBL" id="VFJ14379.1"/>
    </source>
</evidence>
<accession>A0A484IE77</accession>
<dbReference type="GeneID" id="39421336"/>
<sequence length="362" mass="39675">MKNPKSLHVSKNIRPLFYLLTGLISTILVGSLSTETSQNTFAQLSLNNSIDFSSFANNETKFDSSIYNSTNSSTSANPITMIQDPPLSSQVPSTSNYEESLISLASYAIEKRLEKPKAILEVLSKLPEVQNFSFVNHVNKDEVPGIPAEDESEKRQIARYILSNHPMDFVSVLFLLPNGDVYLLEPFARQQNLSTNNLSFRDYYQGVISTNDAYLGNVITSAASGLKQVQLAVPLYAESSFNETYDNRNTPSQSNITGILSTGLNLQLFTDILNIANNGGNSNDDSNIVLMDGNGTIITQSSKNSTNLFEGNDGLIADLKSYKLALNGENGTMVEEIGGIERKISYTPVKAISNTWALLLIK</sequence>
<dbReference type="OrthoDB" id="384652at2157"/>
<name>A0A484IE77_9ARCH</name>
<proteinExistence type="predicted"/>